<dbReference type="InterPro" id="IPR012373">
    <property type="entry name" value="Ferrdict_sens_TM"/>
</dbReference>
<reference evidence="3" key="1">
    <citation type="journal article" date="2019" name="Int. J. Syst. Evol. Microbiol.">
        <title>The Global Catalogue of Microorganisms (GCM) 10K type strain sequencing project: providing services to taxonomists for standard genome sequencing and annotation.</title>
        <authorList>
            <consortium name="The Broad Institute Genomics Platform"/>
            <consortium name="The Broad Institute Genome Sequencing Center for Infectious Disease"/>
            <person name="Wu L."/>
            <person name="Ma J."/>
        </authorList>
    </citation>
    <scope>NUCLEOTIDE SEQUENCE [LARGE SCALE GENOMIC DNA]</scope>
    <source>
        <strain evidence="3">JCM 17927</strain>
    </source>
</reference>
<dbReference type="Gene3D" id="1.25.40.10">
    <property type="entry name" value="Tetratricopeptide repeat domain"/>
    <property type="match status" value="1"/>
</dbReference>
<dbReference type="EMBL" id="BAABHD010000012">
    <property type="protein sequence ID" value="GAA4450291.1"/>
    <property type="molecule type" value="Genomic_DNA"/>
</dbReference>
<proteinExistence type="predicted"/>
<dbReference type="RefSeq" id="WP_345241347.1">
    <property type="nucleotide sequence ID" value="NZ_BAABHD010000012.1"/>
</dbReference>
<accession>A0ABP8MJ28</accession>
<keyword evidence="1" id="KW-0472">Membrane</keyword>
<keyword evidence="3" id="KW-1185">Reference proteome</keyword>
<dbReference type="Proteomes" id="UP001501175">
    <property type="component" value="Unassembled WGS sequence"/>
</dbReference>
<comment type="caution">
    <text evidence="2">The sequence shown here is derived from an EMBL/GenBank/DDBJ whole genome shotgun (WGS) entry which is preliminary data.</text>
</comment>
<dbReference type="Pfam" id="PF13432">
    <property type="entry name" value="TPR_16"/>
    <property type="match status" value="1"/>
</dbReference>
<organism evidence="2 3">
    <name type="scientific">Nibrella saemangeumensis</name>
    <dbReference type="NCBI Taxonomy" id="1084526"/>
    <lineage>
        <taxon>Bacteria</taxon>
        <taxon>Pseudomonadati</taxon>
        <taxon>Bacteroidota</taxon>
        <taxon>Cytophagia</taxon>
        <taxon>Cytophagales</taxon>
        <taxon>Spirosomataceae</taxon>
        <taxon>Nibrella</taxon>
    </lineage>
</organism>
<dbReference type="PANTHER" id="PTHR30273:SF2">
    <property type="entry name" value="PROTEIN FECR"/>
    <property type="match status" value="1"/>
</dbReference>
<evidence type="ECO:0000313" key="2">
    <source>
        <dbReference type="EMBL" id="GAA4450291.1"/>
    </source>
</evidence>
<dbReference type="SUPFAM" id="SSF48452">
    <property type="entry name" value="TPR-like"/>
    <property type="match status" value="1"/>
</dbReference>
<protein>
    <recommendedName>
        <fullName evidence="4">Tetratricopeptide repeat protein</fullName>
    </recommendedName>
</protein>
<gene>
    <name evidence="2" type="ORF">GCM10023189_10680</name>
</gene>
<evidence type="ECO:0000256" key="1">
    <source>
        <dbReference type="SAM" id="Phobius"/>
    </source>
</evidence>
<dbReference type="InterPro" id="IPR011990">
    <property type="entry name" value="TPR-like_helical_dom_sf"/>
</dbReference>
<keyword evidence="1" id="KW-1133">Transmembrane helix</keyword>
<feature type="transmembrane region" description="Helical" evidence="1">
    <location>
        <begin position="73"/>
        <end position="95"/>
    </location>
</feature>
<name>A0ABP8MJ28_9BACT</name>
<evidence type="ECO:0008006" key="4">
    <source>
        <dbReference type="Google" id="ProtNLM"/>
    </source>
</evidence>
<evidence type="ECO:0000313" key="3">
    <source>
        <dbReference type="Proteomes" id="UP001501175"/>
    </source>
</evidence>
<sequence length="242" mass="27238">MNKLERIDDYFNGRLTADEKQGFESSLQTDPDLADAVAFYLMARQAAKAESREQRLTQWNDRRQTVPARRISLWPYTTAAAACLLLLLGLGWYFFTGQNQPPTATELADTYITQKYNQLPASMSGSADSLALGVNAYRKQQYTKADSIFSALLESKPDYSDALKYAGIVSLRTGNYDKAITHFNRLNQQTELLDTSGLILEALAYIKRGQPMDKNQAKKLLQTVIDKNLEGKQEAVELLKHL</sequence>
<keyword evidence="1" id="KW-0812">Transmembrane</keyword>
<dbReference type="PANTHER" id="PTHR30273">
    <property type="entry name" value="PERIPLASMIC SIGNAL SENSOR AND SIGMA FACTOR ACTIVATOR FECR-RELATED"/>
    <property type="match status" value="1"/>
</dbReference>